<dbReference type="GeneTree" id="ENSGT00940000158285"/>
<proteinExistence type="predicted"/>
<reference evidence="2" key="3">
    <citation type="submission" date="2025-09" db="UniProtKB">
        <authorList>
            <consortium name="Ensembl"/>
        </authorList>
    </citation>
    <scope>IDENTIFICATION</scope>
</reference>
<keyword evidence="3" id="KW-1185">Reference proteome</keyword>
<protein>
    <submittedName>
        <fullName evidence="2">Guanylate cyclase 1 soluble subunit alpha 1</fullName>
    </submittedName>
</protein>
<evidence type="ECO:0000256" key="1">
    <source>
        <dbReference type="SAM" id="MobiDB-lite"/>
    </source>
</evidence>
<reference evidence="2" key="2">
    <citation type="submission" date="2025-08" db="UniProtKB">
        <authorList>
            <consortium name="Ensembl"/>
        </authorList>
    </citation>
    <scope>IDENTIFICATION</scope>
</reference>
<evidence type="ECO:0000313" key="2">
    <source>
        <dbReference type="Ensembl" id="ENSBGRP00000008191.1"/>
    </source>
</evidence>
<dbReference type="AlphaFoldDB" id="A0A8B9WMG7"/>
<dbReference type="Ensembl" id="ENSBGRT00000009433.1">
    <property type="protein sequence ID" value="ENSBGRP00000008191.1"/>
    <property type="gene ID" value="ENSBGRG00000005090.1"/>
</dbReference>
<dbReference type="Proteomes" id="UP000694520">
    <property type="component" value="Chromosome 16"/>
</dbReference>
<name>A0A8B9WMG7_BOSMU</name>
<feature type="region of interest" description="Disordered" evidence="1">
    <location>
        <begin position="26"/>
        <end position="64"/>
    </location>
</feature>
<organism evidence="2 3">
    <name type="scientific">Bos mutus grunniens</name>
    <name type="common">Wild yak</name>
    <name type="synonym">Bos grunniens</name>
    <dbReference type="NCBI Taxonomy" id="30521"/>
    <lineage>
        <taxon>Eukaryota</taxon>
        <taxon>Metazoa</taxon>
        <taxon>Chordata</taxon>
        <taxon>Craniata</taxon>
        <taxon>Vertebrata</taxon>
        <taxon>Euteleostomi</taxon>
        <taxon>Mammalia</taxon>
        <taxon>Eutheria</taxon>
        <taxon>Laurasiatheria</taxon>
        <taxon>Artiodactyla</taxon>
        <taxon>Ruminantia</taxon>
        <taxon>Pecora</taxon>
        <taxon>Bovidae</taxon>
        <taxon>Bovinae</taxon>
        <taxon>Bos</taxon>
    </lineage>
</organism>
<accession>A0A8B9WMG7</accession>
<gene>
    <name evidence="2" type="primary">GUCY1A1</name>
</gene>
<reference evidence="2" key="1">
    <citation type="submission" date="2019-05" db="EMBL/GenBank/DDBJ databases">
        <authorList>
            <person name="Zhang S."/>
            <person name="Liu J."/>
        </authorList>
    </citation>
    <scope>NUCLEOTIDE SEQUENCE [LARGE SCALE GENOMIC DNA]</scope>
</reference>
<evidence type="ECO:0000313" key="3">
    <source>
        <dbReference type="Proteomes" id="UP000694520"/>
    </source>
</evidence>
<sequence length="143" mass="15935">MFCAKLKDLQITGDCPFSLLAPGQVPREPLGEATGSGPADPRAARVCPGVPDKNPPGRLPRRKTSRSRVYLHTLAESICKLIFPEFERLNLALQRTLAKHKIKENRKSLEREDFEKIIVDQAIAAGGDDWRCVLCGWGLTQRD</sequence>